<dbReference type="AlphaFoldDB" id="A0A0E3K406"/>
<evidence type="ECO:0000313" key="2">
    <source>
        <dbReference type="Proteomes" id="UP000033115"/>
    </source>
</evidence>
<dbReference type="Proteomes" id="UP000033115">
    <property type="component" value="Chromosome"/>
</dbReference>
<sequence length="59" mass="6927">MNLILMRNGYPITVIRMEERNEYMSALEKASIENDLEDFINIITEAVNRSLDKYLYVIG</sequence>
<dbReference type="HOGENOM" id="CLU_2952283_0_0_9"/>
<gene>
    <name evidence="1" type="ORF">CSCA_4908</name>
</gene>
<evidence type="ECO:0000313" key="1">
    <source>
        <dbReference type="EMBL" id="AKA72033.1"/>
    </source>
</evidence>
<accession>A0A0E3K406</accession>
<dbReference type="InterPro" id="IPR040198">
    <property type="entry name" value="Fido_containing"/>
</dbReference>
<keyword evidence="2" id="KW-1185">Reference proteome</keyword>
<dbReference type="PANTHER" id="PTHR13504:SF38">
    <property type="entry name" value="FIDO DOMAIN-CONTAINING PROTEIN"/>
    <property type="match status" value="1"/>
</dbReference>
<dbReference type="PANTHER" id="PTHR13504">
    <property type="entry name" value="FIDO DOMAIN-CONTAINING PROTEIN DDB_G0283145"/>
    <property type="match status" value="1"/>
</dbReference>
<dbReference type="KEGG" id="csq:CSCA_4908"/>
<organism evidence="1 2">
    <name type="scientific">Clostridium scatologenes</name>
    <dbReference type="NCBI Taxonomy" id="1548"/>
    <lineage>
        <taxon>Bacteria</taxon>
        <taxon>Bacillati</taxon>
        <taxon>Bacillota</taxon>
        <taxon>Clostridia</taxon>
        <taxon>Eubacteriales</taxon>
        <taxon>Clostridiaceae</taxon>
        <taxon>Clostridium</taxon>
    </lineage>
</organism>
<reference evidence="1 2" key="1">
    <citation type="journal article" date="2015" name="J. Biotechnol.">
        <title>Complete genome sequence of a malodorant-producing acetogen, Clostridium scatologenes ATCC 25775(T).</title>
        <authorList>
            <person name="Zhu Z."/>
            <person name="Guo T."/>
            <person name="Zheng H."/>
            <person name="Song T."/>
            <person name="Ouyang P."/>
            <person name="Xie J."/>
        </authorList>
    </citation>
    <scope>NUCLEOTIDE SEQUENCE [LARGE SCALE GENOMIC DNA]</scope>
    <source>
        <strain evidence="1 2">ATCC 25775</strain>
    </source>
</reference>
<dbReference type="EMBL" id="CP009933">
    <property type="protein sequence ID" value="AKA72033.1"/>
    <property type="molecule type" value="Genomic_DNA"/>
</dbReference>
<dbReference type="SUPFAM" id="SSF140931">
    <property type="entry name" value="Fic-like"/>
    <property type="match status" value="1"/>
</dbReference>
<proteinExistence type="predicted"/>
<name>A0A0E3K406_CLOSL</name>
<dbReference type="InterPro" id="IPR036597">
    <property type="entry name" value="Fido-like_dom_sf"/>
</dbReference>
<protein>
    <submittedName>
        <fullName evidence="1">Filamentation induced by cAMP protein Fic</fullName>
    </submittedName>
</protein>
<dbReference type="STRING" id="1548.CSCA_4908"/>
<dbReference type="Gene3D" id="1.10.3290.10">
    <property type="entry name" value="Fido-like domain"/>
    <property type="match status" value="1"/>
</dbReference>